<evidence type="ECO:0000256" key="11">
    <source>
        <dbReference type="SAM" id="Phobius"/>
    </source>
</evidence>
<name>A0AAI8VBE1_9PEZI</name>
<evidence type="ECO:0000256" key="7">
    <source>
        <dbReference type="ARBA" id="ARBA00022989"/>
    </source>
</evidence>
<evidence type="ECO:0000256" key="4">
    <source>
        <dbReference type="ARBA" id="ARBA00013533"/>
    </source>
</evidence>
<comment type="function">
    <text evidence="1">Golgi membrane protein involved in vesicular trafficking and spindle migration.</text>
</comment>
<feature type="region of interest" description="Disordered" evidence="10">
    <location>
        <begin position="394"/>
        <end position="438"/>
    </location>
</feature>
<feature type="transmembrane region" description="Helical" evidence="11">
    <location>
        <begin position="126"/>
        <end position="145"/>
    </location>
</feature>
<dbReference type="EMBL" id="CAUWAG010000003">
    <property type="protein sequence ID" value="CAJ2501815.1"/>
    <property type="molecule type" value="Genomic_DNA"/>
</dbReference>
<organism evidence="13 14">
    <name type="scientific">Anthostomella pinea</name>
    <dbReference type="NCBI Taxonomy" id="933095"/>
    <lineage>
        <taxon>Eukaryota</taxon>
        <taxon>Fungi</taxon>
        <taxon>Dikarya</taxon>
        <taxon>Ascomycota</taxon>
        <taxon>Pezizomycotina</taxon>
        <taxon>Sordariomycetes</taxon>
        <taxon>Xylariomycetidae</taxon>
        <taxon>Xylariales</taxon>
        <taxon>Xylariaceae</taxon>
        <taxon>Anthostomella</taxon>
    </lineage>
</organism>
<keyword evidence="9 11" id="KW-0472">Membrane</keyword>
<dbReference type="Pfam" id="PF09335">
    <property type="entry name" value="VTT_dom"/>
    <property type="match status" value="1"/>
</dbReference>
<accession>A0AAI8VBE1</accession>
<proteinExistence type="inferred from homology"/>
<keyword evidence="8" id="KW-0333">Golgi apparatus</keyword>
<reference evidence="13" key="1">
    <citation type="submission" date="2023-10" db="EMBL/GenBank/DDBJ databases">
        <authorList>
            <person name="Hackl T."/>
        </authorList>
    </citation>
    <scope>NUCLEOTIDE SEQUENCE</scope>
</reference>
<evidence type="ECO:0000256" key="10">
    <source>
        <dbReference type="SAM" id="MobiDB-lite"/>
    </source>
</evidence>
<gene>
    <name evidence="13" type="ORF">KHLLAP_LOCUS2283</name>
</gene>
<protein>
    <recommendedName>
        <fullName evidence="4">Golgi apparatus membrane protein TVP38</fullName>
    </recommendedName>
    <alternativeName>
        <fullName evidence="5">Golgi apparatus membrane protein tvp38</fullName>
    </alternativeName>
</protein>
<comment type="caution">
    <text evidence="13">The sequence shown here is derived from an EMBL/GenBank/DDBJ whole genome shotgun (WGS) entry which is preliminary data.</text>
</comment>
<evidence type="ECO:0000256" key="9">
    <source>
        <dbReference type="ARBA" id="ARBA00023136"/>
    </source>
</evidence>
<feature type="compositionally biased region" description="Acidic residues" evidence="10">
    <location>
        <begin position="40"/>
        <end position="51"/>
    </location>
</feature>
<feature type="domain" description="VTT" evidence="12">
    <location>
        <begin position="187"/>
        <end position="300"/>
    </location>
</feature>
<dbReference type="PANTHER" id="PTHR47549:SF1">
    <property type="entry name" value="GOLGI APPARATUS MEMBRANE PROTEIN TVP38"/>
    <property type="match status" value="1"/>
</dbReference>
<comment type="similarity">
    <text evidence="3">Belongs to the TVP38/TMEM64 family.</text>
</comment>
<feature type="compositionally biased region" description="Polar residues" evidence="10">
    <location>
        <begin position="1"/>
        <end position="11"/>
    </location>
</feature>
<dbReference type="InterPro" id="IPR051076">
    <property type="entry name" value="Golgi_membrane_TVP38/TMEM64"/>
</dbReference>
<dbReference type="GO" id="GO:0000022">
    <property type="term" value="P:mitotic spindle elongation"/>
    <property type="evidence" value="ECO:0007669"/>
    <property type="project" value="TreeGrafter"/>
</dbReference>
<dbReference type="InterPro" id="IPR032816">
    <property type="entry name" value="VTT_dom"/>
</dbReference>
<evidence type="ECO:0000256" key="2">
    <source>
        <dbReference type="ARBA" id="ARBA00004653"/>
    </source>
</evidence>
<evidence type="ECO:0000259" key="12">
    <source>
        <dbReference type="Pfam" id="PF09335"/>
    </source>
</evidence>
<dbReference type="Proteomes" id="UP001295740">
    <property type="component" value="Unassembled WGS sequence"/>
</dbReference>
<feature type="transmembrane region" description="Helical" evidence="11">
    <location>
        <begin position="202"/>
        <end position="220"/>
    </location>
</feature>
<feature type="region of interest" description="Disordered" evidence="10">
    <location>
        <begin position="1"/>
        <end position="94"/>
    </location>
</feature>
<evidence type="ECO:0000313" key="13">
    <source>
        <dbReference type="EMBL" id="CAJ2501815.1"/>
    </source>
</evidence>
<evidence type="ECO:0000256" key="8">
    <source>
        <dbReference type="ARBA" id="ARBA00023034"/>
    </source>
</evidence>
<comment type="subcellular location">
    <subcellularLocation>
        <location evidence="2">Golgi apparatus membrane</location>
        <topology evidence="2">Multi-pass membrane protein</topology>
    </subcellularLocation>
</comment>
<dbReference type="PANTHER" id="PTHR47549">
    <property type="entry name" value="GOLGI APPARATUS MEMBRANE PROTEIN TVP38-RELATED"/>
    <property type="match status" value="1"/>
</dbReference>
<dbReference type="GO" id="GO:0000139">
    <property type="term" value="C:Golgi membrane"/>
    <property type="evidence" value="ECO:0007669"/>
    <property type="project" value="UniProtKB-SubCell"/>
</dbReference>
<evidence type="ECO:0000256" key="5">
    <source>
        <dbReference type="ARBA" id="ARBA00020673"/>
    </source>
</evidence>
<feature type="compositionally biased region" description="Low complexity" evidence="10">
    <location>
        <begin position="29"/>
        <end position="39"/>
    </location>
</feature>
<feature type="compositionally biased region" description="Acidic residues" evidence="10">
    <location>
        <begin position="395"/>
        <end position="416"/>
    </location>
</feature>
<evidence type="ECO:0000256" key="3">
    <source>
        <dbReference type="ARBA" id="ARBA00008640"/>
    </source>
</evidence>
<sequence>MPADYSSTAQALSLPISPSTSTSPPPTSTSPKRPSAASGDTDDAADADDDGPVPPWVRAPRRGPGGMGNNRNSDSHQRSARRLSTPYSRTSTHEDLSLGQRITQTSLSILNKLLKLFYSLTPVQRVLAIVAGVAALALGIVFLVFSHKIFSALAPVAKGWRALPGGWILVFLITSLAAFPPMIGYSSCITIAGIVYGFPGGWPIVAAATVVGSTASFVASRTVLSKYVHRLVGEDKRFVALGHVLRHDGLWVLAAIRFCPLPYSLSNGFLATIPSVSPASFALATALATPKLLVHVFIGSRLALLAEDDDMSLGDKVVNYLSMLLGSALGIAVGLIIYRRTMARAKQLAREEAAGNGIVSDAGEDDDLNYEDLEEGVMGGRQQERAGEADAAALMDDDDMSLWDNDDDAYRDEDDGSTGAQAFSDEHADGRYPTSGSK</sequence>
<feature type="transmembrane region" description="Helical" evidence="11">
    <location>
        <begin position="318"/>
        <end position="338"/>
    </location>
</feature>
<feature type="transmembrane region" description="Helical" evidence="11">
    <location>
        <begin position="166"/>
        <end position="196"/>
    </location>
</feature>
<keyword evidence="14" id="KW-1185">Reference proteome</keyword>
<evidence type="ECO:0000256" key="6">
    <source>
        <dbReference type="ARBA" id="ARBA00022692"/>
    </source>
</evidence>
<evidence type="ECO:0000256" key="1">
    <source>
        <dbReference type="ARBA" id="ARBA00002978"/>
    </source>
</evidence>
<keyword evidence="6 11" id="KW-0812">Transmembrane</keyword>
<keyword evidence="7 11" id="KW-1133">Transmembrane helix</keyword>
<evidence type="ECO:0000313" key="14">
    <source>
        <dbReference type="Proteomes" id="UP001295740"/>
    </source>
</evidence>
<dbReference type="GO" id="GO:0016192">
    <property type="term" value="P:vesicle-mediated transport"/>
    <property type="evidence" value="ECO:0007669"/>
    <property type="project" value="TreeGrafter"/>
</dbReference>
<dbReference type="AlphaFoldDB" id="A0AAI8VBE1"/>